<evidence type="ECO:0000256" key="15">
    <source>
        <dbReference type="ARBA" id="ARBA00034000"/>
    </source>
</evidence>
<comment type="subcellular location">
    <subcellularLocation>
        <location evidence="1">Cell membrane</location>
    </subcellularLocation>
</comment>
<evidence type="ECO:0000256" key="6">
    <source>
        <dbReference type="ARBA" id="ARBA00022670"/>
    </source>
</evidence>
<dbReference type="GO" id="GO:0008360">
    <property type="term" value="P:regulation of cell shape"/>
    <property type="evidence" value="ECO:0007669"/>
    <property type="project" value="UniProtKB-KW"/>
</dbReference>
<evidence type="ECO:0000256" key="9">
    <source>
        <dbReference type="ARBA" id="ARBA00022801"/>
    </source>
</evidence>
<dbReference type="GO" id="GO:0008955">
    <property type="term" value="F:peptidoglycan glycosyltransferase activity"/>
    <property type="evidence" value="ECO:0007669"/>
    <property type="project" value="UniProtKB-EC"/>
</dbReference>
<dbReference type="EMBL" id="PEWZ01000049">
    <property type="protein sequence ID" value="PIU35925.1"/>
    <property type="molecule type" value="Genomic_DNA"/>
</dbReference>
<evidence type="ECO:0000256" key="12">
    <source>
        <dbReference type="ARBA" id="ARBA00023136"/>
    </source>
</evidence>
<dbReference type="FunFam" id="1.10.3810.10:FF:000001">
    <property type="entry name" value="Penicillin-binding protein 1A"/>
    <property type="match status" value="1"/>
</dbReference>
<evidence type="ECO:0000256" key="10">
    <source>
        <dbReference type="ARBA" id="ARBA00022960"/>
    </source>
</evidence>
<comment type="caution">
    <text evidence="20">The sequence shown here is derived from an EMBL/GenBank/DDBJ whole genome shotgun (WGS) entry which is preliminary data.</text>
</comment>
<evidence type="ECO:0000256" key="7">
    <source>
        <dbReference type="ARBA" id="ARBA00022676"/>
    </source>
</evidence>
<dbReference type="GO" id="GO:0071555">
    <property type="term" value="P:cell wall organization"/>
    <property type="evidence" value="ECO:0007669"/>
    <property type="project" value="UniProtKB-KW"/>
</dbReference>
<dbReference type="PANTHER" id="PTHR32282">
    <property type="entry name" value="BINDING PROTEIN TRANSPEPTIDASE, PUTATIVE-RELATED"/>
    <property type="match status" value="1"/>
</dbReference>
<feature type="transmembrane region" description="Helical" evidence="17">
    <location>
        <begin position="21"/>
        <end position="39"/>
    </location>
</feature>
<evidence type="ECO:0000256" key="4">
    <source>
        <dbReference type="ARBA" id="ARBA00022475"/>
    </source>
</evidence>
<dbReference type="Gene3D" id="1.10.3810.10">
    <property type="entry name" value="Biosynthetic peptidoglycan transglycosylase-like"/>
    <property type="match status" value="1"/>
</dbReference>
<dbReference type="InterPro" id="IPR001264">
    <property type="entry name" value="Glyco_trans_51"/>
</dbReference>
<proteinExistence type="inferred from homology"/>
<evidence type="ECO:0000256" key="13">
    <source>
        <dbReference type="ARBA" id="ARBA00023268"/>
    </source>
</evidence>
<comment type="similarity">
    <text evidence="2">In the C-terminal section; belongs to the transpeptidase family.</text>
</comment>
<comment type="similarity">
    <text evidence="3">In the N-terminal section; belongs to the glycosyltransferase 51 family.</text>
</comment>
<dbReference type="GO" id="GO:0009002">
    <property type="term" value="F:serine-type D-Ala-D-Ala carboxypeptidase activity"/>
    <property type="evidence" value="ECO:0007669"/>
    <property type="project" value="UniProtKB-EC"/>
</dbReference>
<keyword evidence="12 17" id="KW-0472">Membrane</keyword>
<dbReference type="NCBIfam" id="TIGR02074">
    <property type="entry name" value="PBP_1a_fam"/>
    <property type="match status" value="1"/>
</dbReference>
<evidence type="ECO:0000256" key="17">
    <source>
        <dbReference type="SAM" id="Phobius"/>
    </source>
</evidence>
<organism evidence="20 21">
    <name type="scientific">Candidatus Shapirobacteria bacterium CG07_land_8_20_14_0_80_39_18</name>
    <dbReference type="NCBI Taxonomy" id="1974882"/>
    <lineage>
        <taxon>Bacteria</taxon>
        <taxon>Candidatus Shapironibacteriota</taxon>
    </lineage>
</organism>
<name>A0A2M6YRU3_9BACT</name>
<evidence type="ECO:0000256" key="8">
    <source>
        <dbReference type="ARBA" id="ARBA00022679"/>
    </source>
</evidence>
<comment type="catalytic activity">
    <reaction evidence="16">
        <text>[GlcNAc-(1-&gt;4)-Mur2Ac(oyl-L-Ala-gamma-D-Glu-L-Lys-D-Ala-D-Ala)](n)-di-trans,octa-cis-undecaprenyl diphosphate + beta-D-GlcNAc-(1-&gt;4)-Mur2Ac(oyl-L-Ala-gamma-D-Glu-L-Lys-D-Ala-D-Ala)-di-trans,octa-cis-undecaprenyl diphosphate = [GlcNAc-(1-&gt;4)-Mur2Ac(oyl-L-Ala-gamma-D-Glu-L-Lys-D-Ala-D-Ala)](n+1)-di-trans,octa-cis-undecaprenyl diphosphate + di-trans,octa-cis-undecaprenyl diphosphate + H(+)</text>
        <dbReference type="Rhea" id="RHEA:23708"/>
        <dbReference type="Rhea" id="RHEA-COMP:9602"/>
        <dbReference type="Rhea" id="RHEA-COMP:9603"/>
        <dbReference type="ChEBI" id="CHEBI:15378"/>
        <dbReference type="ChEBI" id="CHEBI:58405"/>
        <dbReference type="ChEBI" id="CHEBI:60033"/>
        <dbReference type="ChEBI" id="CHEBI:78435"/>
        <dbReference type="EC" id="2.4.99.28"/>
    </reaction>
</comment>
<dbReference type="Proteomes" id="UP000229502">
    <property type="component" value="Unassembled WGS sequence"/>
</dbReference>
<dbReference type="AlphaFoldDB" id="A0A2M6YRU3"/>
<dbReference type="GO" id="GO:0005886">
    <property type="term" value="C:plasma membrane"/>
    <property type="evidence" value="ECO:0007669"/>
    <property type="project" value="UniProtKB-SubCell"/>
</dbReference>
<keyword evidence="9" id="KW-0378">Hydrolase</keyword>
<dbReference type="GO" id="GO:0030288">
    <property type="term" value="C:outer membrane-bounded periplasmic space"/>
    <property type="evidence" value="ECO:0007669"/>
    <property type="project" value="TreeGrafter"/>
</dbReference>
<evidence type="ECO:0000256" key="16">
    <source>
        <dbReference type="ARBA" id="ARBA00049902"/>
    </source>
</evidence>
<keyword evidence="10" id="KW-0133">Cell shape</keyword>
<evidence type="ECO:0000313" key="21">
    <source>
        <dbReference type="Proteomes" id="UP000229502"/>
    </source>
</evidence>
<comment type="catalytic activity">
    <reaction evidence="15">
        <text>Preferential cleavage: (Ac)2-L-Lys-D-Ala-|-D-Ala. Also transpeptidation of peptidyl-alanyl moieties that are N-acyl substituents of D-alanine.</text>
        <dbReference type="EC" id="3.4.16.4"/>
    </reaction>
</comment>
<reference evidence="21" key="1">
    <citation type="submission" date="2017-09" db="EMBL/GenBank/DDBJ databases">
        <title>Depth-based differentiation of microbial function through sediment-hosted aquifers and enrichment of novel symbionts in the deep terrestrial subsurface.</title>
        <authorList>
            <person name="Probst A.J."/>
            <person name="Ladd B."/>
            <person name="Jarett J.K."/>
            <person name="Geller-Mcgrath D.E."/>
            <person name="Sieber C.M.K."/>
            <person name="Emerson J.B."/>
            <person name="Anantharaman K."/>
            <person name="Thomas B.C."/>
            <person name="Malmstrom R."/>
            <person name="Stieglmeier M."/>
            <person name="Klingl A."/>
            <person name="Woyke T."/>
            <person name="Ryan C.M."/>
            <person name="Banfield J.F."/>
        </authorList>
    </citation>
    <scope>NUCLEOTIDE SEQUENCE [LARGE SCALE GENOMIC DNA]</scope>
</reference>
<dbReference type="Pfam" id="PF00912">
    <property type="entry name" value="Transgly"/>
    <property type="match status" value="1"/>
</dbReference>
<keyword evidence="6" id="KW-0645">Protease</keyword>
<feature type="domain" description="Glycosyl transferase family 51" evidence="19">
    <location>
        <begin position="67"/>
        <end position="241"/>
    </location>
</feature>
<dbReference type="InterPro" id="IPR001460">
    <property type="entry name" value="PCN-bd_Tpept"/>
</dbReference>
<keyword evidence="8" id="KW-0808">Transferase</keyword>
<dbReference type="InterPro" id="IPR023346">
    <property type="entry name" value="Lysozyme-like_dom_sf"/>
</dbReference>
<evidence type="ECO:0000259" key="18">
    <source>
        <dbReference type="Pfam" id="PF00905"/>
    </source>
</evidence>
<dbReference type="SUPFAM" id="SSF53955">
    <property type="entry name" value="Lysozyme-like"/>
    <property type="match status" value="1"/>
</dbReference>
<keyword evidence="5" id="KW-0121">Carboxypeptidase</keyword>
<dbReference type="GO" id="GO:0006508">
    <property type="term" value="P:proteolysis"/>
    <property type="evidence" value="ECO:0007669"/>
    <property type="project" value="UniProtKB-KW"/>
</dbReference>
<keyword evidence="11" id="KW-0573">Peptidoglycan synthesis</keyword>
<accession>A0A2M6YRU3</accession>
<evidence type="ECO:0000313" key="20">
    <source>
        <dbReference type="EMBL" id="PIU35925.1"/>
    </source>
</evidence>
<keyword evidence="14" id="KW-0961">Cell wall biogenesis/degradation</keyword>
<protein>
    <submittedName>
        <fullName evidence="20">Penicillin-binding protein</fullName>
    </submittedName>
</protein>
<dbReference type="PANTHER" id="PTHR32282:SF11">
    <property type="entry name" value="PENICILLIN-BINDING PROTEIN 1B"/>
    <property type="match status" value="1"/>
</dbReference>
<dbReference type="InterPro" id="IPR036950">
    <property type="entry name" value="PBP_transglycosylase"/>
</dbReference>
<dbReference type="SUPFAM" id="SSF56601">
    <property type="entry name" value="beta-lactamase/transpeptidase-like"/>
    <property type="match status" value="1"/>
</dbReference>
<feature type="domain" description="Penicillin-binding protein transpeptidase" evidence="18">
    <location>
        <begin position="329"/>
        <end position="593"/>
    </location>
</feature>
<evidence type="ECO:0000256" key="11">
    <source>
        <dbReference type="ARBA" id="ARBA00022984"/>
    </source>
</evidence>
<dbReference type="GO" id="GO:0009252">
    <property type="term" value="P:peptidoglycan biosynthetic process"/>
    <property type="evidence" value="ECO:0007669"/>
    <property type="project" value="UniProtKB-KW"/>
</dbReference>
<keyword evidence="17" id="KW-1133">Transmembrane helix</keyword>
<keyword evidence="17" id="KW-0812">Transmembrane</keyword>
<dbReference type="GO" id="GO:0008658">
    <property type="term" value="F:penicillin binding"/>
    <property type="evidence" value="ECO:0007669"/>
    <property type="project" value="InterPro"/>
</dbReference>
<dbReference type="InterPro" id="IPR050396">
    <property type="entry name" value="Glycosyltr_51/Transpeptidase"/>
</dbReference>
<evidence type="ECO:0000256" key="14">
    <source>
        <dbReference type="ARBA" id="ARBA00023316"/>
    </source>
</evidence>
<keyword evidence="7" id="KW-0328">Glycosyltransferase</keyword>
<dbReference type="Pfam" id="PF00905">
    <property type="entry name" value="Transpeptidase"/>
    <property type="match status" value="1"/>
</dbReference>
<evidence type="ECO:0000259" key="19">
    <source>
        <dbReference type="Pfam" id="PF00912"/>
    </source>
</evidence>
<evidence type="ECO:0000256" key="5">
    <source>
        <dbReference type="ARBA" id="ARBA00022645"/>
    </source>
</evidence>
<dbReference type="Gene3D" id="3.40.710.10">
    <property type="entry name" value="DD-peptidase/beta-lactamase superfamily"/>
    <property type="match status" value="1"/>
</dbReference>
<keyword evidence="4" id="KW-1003">Cell membrane</keyword>
<evidence type="ECO:0000256" key="3">
    <source>
        <dbReference type="ARBA" id="ARBA00007739"/>
    </source>
</evidence>
<keyword evidence="13" id="KW-0511">Multifunctional enzyme</keyword>
<dbReference type="InterPro" id="IPR012338">
    <property type="entry name" value="Beta-lactam/transpept-like"/>
</dbReference>
<evidence type="ECO:0000256" key="2">
    <source>
        <dbReference type="ARBA" id="ARBA00007090"/>
    </source>
</evidence>
<evidence type="ECO:0000256" key="1">
    <source>
        <dbReference type="ARBA" id="ARBA00004236"/>
    </source>
</evidence>
<gene>
    <name evidence="20" type="ORF">COT03_00930</name>
</gene>
<sequence length="735" mass="81498">MPRRKSRITRSRRKGFKLSKIKPIFWVGAFLFLIFYLLILKDLPSPTKLASPTSFPISTKIYDRNNKLLYDIYVEKNRNPIKLSELPSYIKFATIASEDKDFYKHGGFALRGILRAMFNTVFHRKLQGGSTITQQLAKNALLTQERTVRRKIREALLTIAIEVIYSKDKILEMYLNQIPYGGTAYGIGSASQLYFNKSAKDLTLAEAALLAGLPASPTRYSPFGTQPKISKKRQEYVLDEMVKDKFITAEEGKKAKEEELKFAEHGQGIKAPHFVMYVKDQLVEKYGQQKVDQGGLRVYTTLDLDIQEFAQTAVASEVAKLQREKVSNGAVLVTAPKTGEILAMVGSKDYFAKDIDGNVNVTTSLRQPGSSIKPLNYALALESKILTPASLILDIPTCFDVLGQKRYCPNNYDGQFHGATQVRFALGNSYNVPAVKTLALNGLENFVATASAMGITTFKDPKNYGLSLTLGGGEVKMVDMAVAFGVLANAGIKQPLYSIQKVEDYAGKVLEEHRVEEEQKIISGETSYLISHILLDNNARQAMFGQSSYLVVKNHPEVSVKTGTTNDRRDNWTIGYTPSYLAVVWVGNNDNAPMSYVASGVTGASPIWNRVIRFALEKQDQAEGKTFQEWPIKPEGVVGASICSTSGLVPGDSGCPTRYEYFISGTIPTETENLKRQIQINKTNQQPIEPGQNIPPENIENQEHQVVTDLTNSILCLDCPFPTDPAVFNAAGVKQ</sequence>